<accession>A0AAP0BAL9</accession>
<gene>
    <name evidence="2" type="ORF">KSP39_PZI014333</name>
</gene>
<organism evidence="2 3">
    <name type="scientific">Platanthera zijinensis</name>
    <dbReference type="NCBI Taxonomy" id="2320716"/>
    <lineage>
        <taxon>Eukaryota</taxon>
        <taxon>Viridiplantae</taxon>
        <taxon>Streptophyta</taxon>
        <taxon>Embryophyta</taxon>
        <taxon>Tracheophyta</taxon>
        <taxon>Spermatophyta</taxon>
        <taxon>Magnoliopsida</taxon>
        <taxon>Liliopsida</taxon>
        <taxon>Asparagales</taxon>
        <taxon>Orchidaceae</taxon>
        <taxon>Orchidoideae</taxon>
        <taxon>Orchideae</taxon>
        <taxon>Orchidinae</taxon>
        <taxon>Platanthera</taxon>
    </lineage>
</organism>
<keyword evidence="3" id="KW-1185">Reference proteome</keyword>
<feature type="region of interest" description="Disordered" evidence="1">
    <location>
        <begin position="1"/>
        <end position="39"/>
    </location>
</feature>
<evidence type="ECO:0000256" key="1">
    <source>
        <dbReference type="SAM" id="MobiDB-lite"/>
    </source>
</evidence>
<evidence type="ECO:0000313" key="2">
    <source>
        <dbReference type="EMBL" id="KAK8934378.1"/>
    </source>
</evidence>
<proteinExistence type="predicted"/>
<dbReference type="AlphaFoldDB" id="A0AAP0BAL9"/>
<name>A0AAP0BAL9_9ASPA</name>
<sequence length="79" mass="8577">MHLPSQGWRKLNHKSEDPSRVLAGGAGCQTASKRSPWRASGTAELSLRWPLSPFLRQASSSSSVKNLEKSFNGRRIAGG</sequence>
<dbReference type="Proteomes" id="UP001418222">
    <property type="component" value="Unassembled WGS sequence"/>
</dbReference>
<evidence type="ECO:0000313" key="3">
    <source>
        <dbReference type="Proteomes" id="UP001418222"/>
    </source>
</evidence>
<dbReference type="EMBL" id="JBBWWQ010000012">
    <property type="protein sequence ID" value="KAK8934378.1"/>
    <property type="molecule type" value="Genomic_DNA"/>
</dbReference>
<protein>
    <submittedName>
        <fullName evidence="2">Uncharacterized protein</fullName>
    </submittedName>
</protein>
<comment type="caution">
    <text evidence="2">The sequence shown here is derived from an EMBL/GenBank/DDBJ whole genome shotgun (WGS) entry which is preliminary data.</text>
</comment>
<reference evidence="2 3" key="1">
    <citation type="journal article" date="2022" name="Nat. Plants">
        <title>Genomes of leafy and leafless Platanthera orchids illuminate the evolution of mycoheterotrophy.</title>
        <authorList>
            <person name="Li M.H."/>
            <person name="Liu K.W."/>
            <person name="Li Z."/>
            <person name="Lu H.C."/>
            <person name="Ye Q.L."/>
            <person name="Zhang D."/>
            <person name="Wang J.Y."/>
            <person name="Li Y.F."/>
            <person name="Zhong Z.M."/>
            <person name="Liu X."/>
            <person name="Yu X."/>
            <person name="Liu D.K."/>
            <person name="Tu X.D."/>
            <person name="Liu B."/>
            <person name="Hao Y."/>
            <person name="Liao X.Y."/>
            <person name="Jiang Y.T."/>
            <person name="Sun W.H."/>
            <person name="Chen J."/>
            <person name="Chen Y.Q."/>
            <person name="Ai Y."/>
            <person name="Zhai J.W."/>
            <person name="Wu S.S."/>
            <person name="Zhou Z."/>
            <person name="Hsiao Y.Y."/>
            <person name="Wu W.L."/>
            <person name="Chen Y.Y."/>
            <person name="Lin Y.F."/>
            <person name="Hsu J.L."/>
            <person name="Li C.Y."/>
            <person name="Wang Z.W."/>
            <person name="Zhao X."/>
            <person name="Zhong W.Y."/>
            <person name="Ma X.K."/>
            <person name="Ma L."/>
            <person name="Huang J."/>
            <person name="Chen G.Z."/>
            <person name="Huang M.Z."/>
            <person name="Huang L."/>
            <person name="Peng D.H."/>
            <person name="Luo Y.B."/>
            <person name="Zou S.Q."/>
            <person name="Chen S.P."/>
            <person name="Lan S."/>
            <person name="Tsai W.C."/>
            <person name="Van de Peer Y."/>
            <person name="Liu Z.J."/>
        </authorList>
    </citation>
    <scope>NUCLEOTIDE SEQUENCE [LARGE SCALE GENOMIC DNA]</scope>
    <source>
        <strain evidence="2">Lor287</strain>
    </source>
</reference>